<proteinExistence type="predicted"/>
<keyword evidence="3" id="KW-0998">Cell outer membrane</keyword>
<dbReference type="GO" id="GO:0009279">
    <property type="term" value="C:cell outer membrane"/>
    <property type="evidence" value="ECO:0007669"/>
    <property type="project" value="UniProtKB-SubCell"/>
</dbReference>
<reference evidence="7 8" key="1">
    <citation type="submission" date="2017-10" db="EMBL/GenBank/DDBJ databases">
        <title>Massilia psychrophilum sp. nov., a novel purple-pigmented bacterium isolated from Tianshan glacier, Xinjiang Municipality, China.</title>
        <authorList>
            <person name="Wang H."/>
        </authorList>
    </citation>
    <scope>NUCLEOTIDE SEQUENCE [LARGE SCALE GENOMIC DNA]</scope>
    <source>
        <strain evidence="7 8">JCM 30813</strain>
    </source>
</reference>
<dbReference type="OrthoDB" id="9782229at2"/>
<evidence type="ECO:0000256" key="5">
    <source>
        <dbReference type="SAM" id="SignalP"/>
    </source>
</evidence>
<dbReference type="PRINTS" id="PR01023">
    <property type="entry name" value="NAFLGMOTY"/>
</dbReference>
<dbReference type="InterPro" id="IPR036737">
    <property type="entry name" value="OmpA-like_sf"/>
</dbReference>
<dbReference type="Pfam" id="PF13488">
    <property type="entry name" value="Gly-zipper_Omp"/>
    <property type="match status" value="1"/>
</dbReference>
<dbReference type="InterPro" id="IPR039567">
    <property type="entry name" value="Gly-zipper"/>
</dbReference>
<dbReference type="InterPro" id="IPR006665">
    <property type="entry name" value="OmpA-like"/>
</dbReference>
<evidence type="ECO:0000256" key="4">
    <source>
        <dbReference type="PROSITE-ProRule" id="PRU00473"/>
    </source>
</evidence>
<dbReference type="AlphaFoldDB" id="A0A2G8SY17"/>
<comment type="subcellular location">
    <subcellularLocation>
        <location evidence="1">Cell outer membrane</location>
    </subcellularLocation>
</comment>
<evidence type="ECO:0000256" key="3">
    <source>
        <dbReference type="ARBA" id="ARBA00023237"/>
    </source>
</evidence>
<evidence type="ECO:0000259" key="6">
    <source>
        <dbReference type="PROSITE" id="PS51123"/>
    </source>
</evidence>
<sequence>MSKSLIGATVLALAVTGCADMSQTQRGTATGAGIGAGIGALLGGTTGGGGGGRTAKGAVLGGAAGALIGNVWSNRMEQQKQQMEQATRGTGVQVSQTQDNRLKLEIPSDISFDTGRSDIKSNFRPVLERFAGTLNENPATTVTIIGHTDNTGNDAVNEPLSIDRAARTRDYLTMRGVSPGRIMVDGRGEREPIASNDNQASRARNRRVEIYVAEPAPRG</sequence>
<dbReference type="PRINTS" id="PR01021">
    <property type="entry name" value="OMPADOMAIN"/>
</dbReference>
<comment type="caution">
    <text evidence="7">The sequence shown here is derived from an EMBL/GenBank/DDBJ whole genome shotgun (WGS) entry which is preliminary data.</text>
</comment>
<dbReference type="PROSITE" id="PS51257">
    <property type="entry name" value="PROKAR_LIPOPROTEIN"/>
    <property type="match status" value="1"/>
</dbReference>
<gene>
    <name evidence="7" type="ORF">CR103_17020</name>
</gene>
<evidence type="ECO:0000256" key="1">
    <source>
        <dbReference type="ARBA" id="ARBA00004442"/>
    </source>
</evidence>
<feature type="domain" description="OmpA-like" evidence="6">
    <location>
        <begin position="99"/>
        <end position="216"/>
    </location>
</feature>
<protein>
    <recommendedName>
        <fullName evidence="6">OmpA-like domain-containing protein</fullName>
    </recommendedName>
</protein>
<name>A0A2G8SY17_9BURK</name>
<dbReference type="EMBL" id="PDOB01000032">
    <property type="protein sequence ID" value="PIL38644.1"/>
    <property type="molecule type" value="Genomic_DNA"/>
</dbReference>
<feature type="signal peptide" evidence="5">
    <location>
        <begin position="1"/>
        <end position="19"/>
    </location>
</feature>
<keyword evidence="8" id="KW-1185">Reference proteome</keyword>
<organism evidence="7 8">
    <name type="scientific">Massilia psychrophila</name>
    <dbReference type="NCBI Taxonomy" id="1603353"/>
    <lineage>
        <taxon>Bacteria</taxon>
        <taxon>Pseudomonadati</taxon>
        <taxon>Pseudomonadota</taxon>
        <taxon>Betaproteobacteria</taxon>
        <taxon>Burkholderiales</taxon>
        <taxon>Oxalobacteraceae</taxon>
        <taxon>Telluria group</taxon>
        <taxon>Massilia</taxon>
    </lineage>
</organism>
<evidence type="ECO:0000313" key="8">
    <source>
        <dbReference type="Proteomes" id="UP000228593"/>
    </source>
</evidence>
<evidence type="ECO:0000256" key="2">
    <source>
        <dbReference type="ARBA" id="ARBA00023136"/>
    </source>
</evidence>
<feature type="chain" id="PRO_5013742034" description="OmpA-like domain-containing protein" evidence="5">
    <location>
        <begin position="20"/>
        <end position="219"/>
    </location>
</feature>
<keyword evidence="2 4" id="KW-0472">Membrane</keyword>
<dbReference type="PANTHER" id="PTHR30329:SF21">
    <property type="entry name" value="LIPOPROTEIN YIAD-RELATED"/>
    <property type="match status" value="1"/>
</dbReference>
<dbReference type="Gene3D" id="3.30.1330.60">
    <property type="entry name" value="OmpA-like domain"/>
    <property type="match status" value="1"/>
</dbReference>
<dbReference type="SUPFAM" id="SSF103088">
    <property type="entry name" value="OmpA-like"/>
    <property type="match status" value="1"/>
</dbReference>
<dbReference type="PROSITE" id="PS51123">
    <property type="entry name" value="OMPA_2"/>
    <property type="match status" value="1"/>
</dbReference>
<evidence type="ECO:0000313" key="7">
    <source>
        <dbReference type="EMBL" id="PIL38644.1"/>
    </source>
</evidence>
<dbReference type="InterPro" id="IPR006664">
    <property type="entry name" value="OMP_bac"/>
</dbReference>
<dbReference type="Proteomes" id="UP000228593">
    <property type="component" value="Unassembled WGS sequence"/>
</dbReference>
<dbReference type="PANTHER" id="PTHR30329">
    <property type="entry name" value="STATOR ELEMENT OF FLAGELLAR MOTOR COMPLEX"/>
    <property type="match status" value="1"/>
</dbReference>
<dbReference type="Pfam" id="PF00691">
    <property type="entry name" value="OmpA"/>
    <property type="match status" value="1"/>
</dbReference>
<keyword evidence="5" id="KW-0732">Signal</keyword>
<dbReference type="InterPro" id="IPR050330">
    <property type="entry name" value="Bact_OuterMem_StrucFunc"/>
</dbReference>
<accession>A0A2G8SY17</accession>
<dbReference type="CDD" id="cd07185">
    <property type="entry name" value="OmpA_C-like"/>
    <property type="match status" value="1"/>
</dbReference>